<dbReference type="CDD" id="cd02440">
    <property type="entry name" value="AdoMet_MTases"/>
    <property type="match status" value="1"/>
</dbReference>
<feature type="compositionally biased region" description="Basic and acidic residues" evidence="7">
    <location>
        <begin position="220"/>
        <end position="238"/>
    </location>
</feature>
<sequence length="238" mass="25328">MSVRDALATLVARFDLPAGAEDALDAYLVLLAEDPTAPTTVTDPRRAVDEHIADALVALDLDVVRAATRVADLGAGAGVPGIPLAIALPTAHVTLVDSLERKGAFLRRAVDVTGVQNVDVVVARAEAWPAGRELHDVILARAVAPLGVLAEYAAPLLALGGSLVAWKGQPEPEEEADARYAAELLGLEVEDRRPVTPWAGAERRSLYVLRKVAPTPSRYPRREGMARKRPLRAADRPA</sequence>
<dbReference type="HAMAP" id="MF_00074">
    <property type="entry name" value="16SrRNA_methyltr_G"/>
    <property type="match status" value="1"/>
</dbReference>
<gene>
    <name evidence="6 8" type="primary">rsmG</name>
    <name evidence="8" type="ORF">LRS13_03860</name>
</gene>
<evidence type="ECO:0000256" key="5">
    <source>
        <dbReference type="ARBA" id="ARBA00022691"/>
    </source>
</evidence>
<comment type="caution">
    <text evidence="6">Lacks conserved residue(s) required for the propagation of feature annotation.</text>
</comment>
<evidence type="ECO:0000256" key="2">
    <source>
        <dbReference type="ARBA" id="ARBA00022552"/>
    </source>
</evidence>
<dbReference type="InterPro" id="IPR029063">
    <property type="entry name" value="SAM-dependent_MTases_sf"/>
</dbReference>
<keyword evidence="3 6" id="KW-0489">Methyltransferase</keyword>
<dbReference type="PANTHER" id="PTHR31760">
    <property type="entry name" value="S-ADENOSYL-L-METHIONINE-DEPENDENT METHYLTRANSFERASES SUPERFAMILY PROTEIN"/>
    <property type="match status" value="1"/>
</dbReference>
<comment type="similarity">
    <text evidence="6">Belongs to the methyltransferase superfamily. RNA methyltransferase RsmG family.</text>
</comment>
<dbReference type="EC" id="2.1.1.-" evidence="6"/>
<protein>
    <recommendedName>
        <fullName evidence="6">Ribosomal RNA small subunit methyltransferase G</fullName>
        <ecNumber evidence="6">2.1.1.-</ecNumber>
    </recommendedName>
    <alternativeName>
        <fullName evidence="6">16S rRNA 7-methylguanosine methyltransferase</fullName>
        <shortName evidence="6">16S rRNA m7G methyltransferase</shortName>
    </alternativeName>
</protein>
<dbReference type="SUPFAM" id="SSF53335">
    <property type="entry name" value="S-adenosyl-L-methionine-dependent methyltransferases"/>
    <property type="match status" value="1"/>
</dbReference>
<dbReference type="Proteomes" id="UP001058860">
    <property type="component" value="Chromosome"/>
</dbReference>
<name>A0ABY5PJE1_9ACTN</name>
<reference evidence="9" key="1">
    <citation type="submission" date="2021-11" db="EMBL/GenBank/DDBJ databases">
        <title>Cultivation dependent microbiological survey of springs from the worlds oldest radium mine currently devoted to the extraction of radon-saturated water.</title>
        <authorList>
            <person name="Kapinusova G."/>
            <person name="Smrhova T."/>
            <person name="Strejcek M."/>
            <person name="Suman J."/>
            <person name="Jani K."/>
            <person name="Pajer P."/>
            <person name="Uhlik O."/>
        </authorList>
    </citation>
    <scope>NUCLEOTIDE SEQUENCE [LARGE SCALE GENOMIC DNA]</scope>
    <source>
        <strain evidence="9">J379</strain>
    </source>
</reference>
<accession>A0ABY5PJE1</accession>
<dbReference type="EMBL" id="CP088295">
    <property type="protein sequence ID" value="UUY04677.1"/>
    <property type="molecule type" value="Genomic_DNA"/>
</dbReference>
<proteinExistence type="inferred from homology"/>
<dbReference type="Gene3D" id="3.40.50.150">
    <property type="entry name" value="Vaccinia Virus protein VP39"/>
    <property type="match status" value="1"/>
</dbReference>
<comment type="function">
    <text evidence="6">Specifically methylates the N7 position of a guanine in 16S rRNA.</text>
</comment>
<evidence type="ECO:0000313" key="9">
    <source>
        <dbReference type="Proteomes" id="UP001058860"/>
    </source>
</evidence>
<evidence type="ECO:0000313" key="8">
    <source>
        <dbReference type="EMBL" id="UUY04677.1"/>
    </source>
</evidence>
<evidence type="ECO:0000256" key="3">
    <source>
        <dbReference type="ARBA" id="ARBA00022603"/>
    </source>
</evidence>
<dbReference type="InterPro" id="IPR003682">
    <property type="entry name" value="rRNA_ssu_MeTfrase_G"/>
</dbReference>
<keyword evidence="5 6" id="KW-0949">S-adenosyl-L-methionine</keyword>
<keyword evidence="4 6" id="KW-0808">Transferase</keyword>
<feature type="binding site" evidence="6">
    <location>
        <position position="141"/>
    </location>
    <ligand>
        <name>S-adenosyl-L-methionine</name>
        <dbReference type="ChEBI" id="CHEBI:59789"/>
    </ligand>
</feature>
<organism evidence="8 9">
    <name type="scientific">Svornostia abyssi</name>
    <dbReference type="NCBI Taxonomy" id="2898438"/>
    <lineage>
        <taxon>Bacteria</taxon>
        <taxon>Bacillati</taxon>
        <taxon>Actinomycetota</taxon>
        <taxon>Thermoleophilia</taxon>
        <taxon>Solirubrobacterales</taxon>
        <taxon>Baekduiaceae</taxon>
        <taxon>Svornostia</taxon>
    </lineage>
</organism>
<evidence type="ECO:0000256" key="1">
    <source>
        <dbReference type="ARBA" id="ARBA00022490"/>
    </source>
</evidence>
<dbReference type="PANTHER" id="PTHR31760:SF0">
    <property type="entry name" value="S-ADENOSYL-L-METHIONINE-DEPENDENT METHYLTRANSFERASES SUPERFAMILY PROTEIN"/>
    <property type="match status" value="1"/>
</dbReference>
<feature type="binding site" evidence="6">
    <location>
        <begin position="125"/>
        <end position="126"/>
    </location>
    <ligand>
        <name>S-adenosyl-L-methionine</name>
        <dbReference type="ChEBI" id="CHEBI:59789"/>
    </ligand>
</feature>
<evidence type="ECO:0000256" key="7">
    <source>
        <dbReference type="SAM" id="MobiDB-lite"/>
    </source>
</evidence>
<evidence type="ECO:0000256" key="6">
    <source>
        <dbReference type="HAMAP-Rule" id="MF_00074"/>
    </source>
</evidence>
<dbReference type="GO" id="GO:0032259">
    <property type="term" value="P:methylation"/>
    <property type="evidence" value="ECO:0007669"/>
    <property type="project" value="UniProtKB-KW"/>
</dbReference>
<dbReference type="RefSeq" id="WP_353865153.1">
    <property type="nucleotide sequence ID" value="NZ_CP088295.1"/>
</dbReference>
<keyword evidence="9" id="KW-1185">Reference proteome</keyword>
<dbReference type="NCBIfam" id="TIGR00138">
    <property type="entry name" value="rsmG_gidB"/>
    <property type="match status" value="1"/>
</dbReference>
<dbReference type="GO" id="GO:0008168">
    <property type="term" value="F:methyltransferase activity"/>
    <property type="evidence" value="ECO:0007669"/>
    <property type="project" value="UniProtKB-KW"/>
</dbReference>
<comment type="subcellular location">
    <subcellularLocation>
        <location evidence="6">Cytoplasm</location>
    </subcellularLocation>
</comment>
<keyword evidence="1 6" id="KW-0963">Cytoplasm</keyword>
<dbReference type="Pfam" id="PF02527">
    <property type="entry name" value="GidB"/>
    <property type="match status" value="1"/>
</dbReference>
<feature type="binding site" evidence="6">
    <location>
        <position position="74"/>
    </location>
    <ligand>
        <name>S-adenosyl-L-methionine</name>
        <dbReference type="ChEBI" id="CHEBI:59789"/>
    </ligand>
</feature>
<feature type="region of interest" description="Disordered" evidence="7">
    <location>
        <begin position="217"/>
        <end position="238"/>
    </location>
</feature>
<keyword evidence="2 6" id="KW-0698">rRNA processing</keyword>
<evidence type="ECO:0000256" key="4">
    <source>
        <dbReference type="ARBA" id="ARBA00022679"/>
    </source>
</evidence>